<dbReference type="SUPFAM" id="SSF159283">
    <property type="entry name" value="Guanosine diphospho-D-mannose pyrophosphorylase/mannose-6-phosphate isomerase linker domain"/>
    <property type="match status" value="1"/>
</dbReference>
<dbReference type="EMBL" id="AP025943">
    <property type="protein sequence ID" value="BDL44029.1"/>
    <property type="molecule type" value="Genomic_DNA"/>
</dbReference>
<dbReference type="InterPro" id="IPR005835">
    <property type="entry name" value="NTP_transferase_dom"/>
</dbReference>
<dbReference type="Proteomes" id="UP001062263">
    <property type="component" value="Chromosome"/>
</dbReference>
<dbReference type="PANTHER" id="PTHR46390:SF1">
    <property type="entry name" value="MANNOSE-1-PHOSPHATE GUANYLYLTRANSFERASE"/>
    <property type="match status" value="1"/>
</dbReference>
<proteinExistence type="predicted"/>
<dbReference type="InterPro" id="IPR054566">
    <property type="entry name" value="ManC/GMP-like_b-helix"/>
</dbReference>
<reference evidence="3" key="1">
    <citation type="submission" date="2022-06" db="EMBL/GenBank/DDBJ databases">
        <title>Akkermansia biwalacus sp. nov., an anaerobic mucin-degrading bacterium isolated from human intestine.</title>
        <authorList>
            <person name="Kobayashi Y."/>
            <person name="Inoue S."/>
            <person name="Kawahara T."/>
            <person name="Kohda N."/>
        </authorList>
    </citation>
    <scope>NUCLEOTIDE SEQUENCE</scope>
    <source>
        <strain evidence="3">WON2089</strain>
    </source>
</reference>
<organism evidence="3 4">
    <name type="scientific">Akkermansia biwaensis</name>
    <dbReference type="NCBI Taxonomy" id="2946555"/>
    <lineage>
        <taxon>Bacteria</taxon>
        <taxon>Pseudomonadati</taxon>
        <taxon>Verrucomicrobiota</taxon>
        <taxon>Verrucomicrobiia</taxon>
        <taxon>Verrucomicrobiales</taxon>
        <taxon>Akkermansiaceae</taxon>
        <taxon>Akkermansia</taxon>
    </lineage>
</organism>
<feature type="domain" description="MannoseP isomerase/GMP-like beta-helix" evidence="2">
    <location>
        <begin position="298"/>
        <end position="348"/>
    </location>
</feature>
<dbReference type="Pfam" id="PF00483">
    <property type="entry name" value="NTP_transferase"/>
    <property type="match status" value="1"/>
</dbReference>
<evidence type="ECO:0000313" key="4">
    <source>
        <dbReference type="Proteomes" id="UP001062263"/>
    </source>
</evidence>
<accession>A0ABM7ZH30</accession>
<dbReference type="InterPro" id="IPR029044">
    <property type="entry name" value="Nucleotide-diphossugar_trans"/>
</dbReference>
<evidence type="ECO:0000259" key="2">
    <source>
        <dbReference type="Pfam" id="PF22640"/>
    </source>
</evidence>
<dbReference type="Gene3D" id="3.90.550.10">
    <property type="entry name" value="Spore Coat Polysaccharide Biosynthesis Protein SpsA, Chain A"/>
    <property type="match status" value="1"/>
</dbReference>
<dbReference type="PANTHER" id="PTHR46390">
    <property type="entry name" value="MANNOSE-1-PHOSPHATE GUANYLYLTRANSFERASE"/>
    <property type="match status" value="1"/>
</dbReference>
<dbReference type="InterPro" id="IPR051161">
    <property type="entry name" value="Mannose-6P_isomerase_type2"/>
</dbReference>
<dbReference type="Pfam" id="PF22640">
    <property type="entry name" value="ManC_GMP_beta-helix"/>
    <property type="match status" value="1"/>
</dbReference>
<dbReference type="SUPFAM" id="SSF53448">
    <property type="entry name" value="Nucleotide-diphospho-sugar transferases"/>
    <property type="match status" value="1"/>
</dbReference>
<keyword evidence="3" id="KW-0808">Transferase</keyword>
<evidence type="ECO:0000313" key="3">
    <source>
        <dbReference type="EMBL" id="BDL44029.1"/>
    </source>
</evidence>
<evidence type="ECO:0000259" key="1">
    <source>
        <dbReference type="Pfam" id="PF00483"/>
    </source>
</evidence>
<dbReference type="RefSeq" id="WP_215435882.1">
    <property type="nucleotide sequence ID" value="NZ_AP025943.1"/>
</dbReference>
<dbReference type="CDD" id="cd02509">
    <property type="entry name" value="GDP-M1P_Guanylyltransferase"/>
    <property type="match status" value="1"/>
</dbReference>
<keyword evidence="3" id="KW-0548">Nucleotidyltransferase</keyword>
<dbReference type="InterPro" id="IPR049577">
    <property type="entry name" value="GMPP_N"/>
</dbReference>
<name>A0ABM7ZH30_9BACT</name>
<keyword evidence="4" id="KW-1185">Reference proteome</keyword>
<gene>
    <name evidence="3" type="primary">manC</name>
    <name evidence="3" type="ORF">Abiwalacus_16030</name>
</gene>
<feature type="domain" description="Nucleotidyl transferase" evidence="1">
    <location>
        <begin position="5"/>
        <end position="280"/>
    </location>
</feature>
<dbReference type="GO" id="GO:0016779">
    <property type="term" value="F:nucleotidyltransferase activity"/>
    <property type="evidence" value="ECO:0007669"/>
    <property type="project" value="UniProtKB-KW"/>
</dbReference>
<protein>
    <submittedName>
        <fullName evidence="3">Mannose-1-phosphate guanylyltransferase</fullName>
    </submittedName>
</protein>
<sequence>MNQYALILAGGSGTRFWPLSRDHRPKQLLNIIGEDTLLRQAIDRLDGLVPRQNIFILTNHLQEAEVRRQAPDIPADNIVSEPVRRDTAPAIALGIGLIKAADPHGVMLVIPSDQLIQDREAFRTLMQAAMDTAAQEKALVTVGIKPTWPCPSYGYIERGKETPCASPAHSCREVLRFKEKPDTETAASYLAQGNFCWNAGMFVWSIPAVCEQLDKHCPELASFVEHIAEAPDPHHILQEEFPSLTPISIDFALMEHADRVLNFEATFDWDDVGSWISVADYLESHNRNKTNTDITVQDASGNIVFSQGGDKHVALLGVDNLIVVETADAILIANRDKADDIKKIVNQLPDELR</sequence>